<evidence type="ECO:0000313" key="2">
    <source>
        <dbReference type="EMBL" id="GBO99320.1"/>
    </source>
</evidence>
<accession>A0A4C1SDY6</accession>
<dbReference type="AlphaFoldDB" id="A0A4C1SDY6"/>
<gene>
    <name evidence="2" type="ORF">EVAR_568_1</name>
</gene>
<dbReference type="EMBL" id="BGZK01000002">
    <property type="protein sequence ID" value="GBO99320.1"/>
    <property type="molecule type" value="Genomic_DNA"/>
</dbReference>
<feature type="region of interest" description="Disordered" evidence="1">
    <location>
        <begin position="64"/>
        <end position="85"/>
    </location>
</feature>
<evidence type="ECO:0000256" key="1">
    <source>
        <dbReference type="SAM" id="MobiDB-lite"/>
    </source>
</evidence>
<proteinExistence type="predicted"/>
<evidence type="ECO:0000313" key="3">
    <source>
        <dbReference type="Proteomes" id="UP000299102"/>
    </source>
</evidence>
<name>A0A4C1SDY6_EUMVA</name>
<dbReference type="Proteomes" id="UP000299102">
    <property type="component" value="Unassembled WGS sequence"/>
</dbReference>
<protein>
    <submittedName>
        <fullName evidence="2">Uncharacterized protein</fullName>
    </submittedName>
</protein>
<reference evidence="2 3" key="1">
    <citation type="journal article" date="2019" name="Commun. Biol.">
        <title>The bagworm genome reveals a unique fibroin gene that provides high tensile strength.</title>
        <authorList>
            <person name="Kono N."/>
            <person name="Nakamura H."/>
            <person name="Ohtoshi R."/>
            <person name="Tomita M."/>
            <person name="Numata K."/>
            <person name="Arakawa K."/>
        </authorList>
    </citation>
    <scope>NUCLEOTIDE SEQUENCE [LARGE SCALE GENOMIC DNA]</scope>
</reference>
<sequence>MKQALNVRGKVLPHIVFLSQTLTPAHFENSPRLCRCSSTPRRRVPRRGGVAQLALMASECAAPSADDHRVSQNKDPSSAFANAEVPQEITPSPLQVINKMISEVWLSFVIVCGATIRARNYEP</sequence>
<keyword evidence="3" id="KW-1185">Reference proteome</keyword>
<organism evidence="2 3">
    <name type="scientific">Eumeta variegata</name>
    <name type="common">Bagworm moth</name>
    <name type="synonym">Eumeta japonica</name>
    <dbReference type="NCBI Taxonomy" id="151549"/>
    <lineage>
        <taxon>Eukaryota</taxon>
        <taxon>Metazoa</taxon>
        <taxon>Ecdysozoa</taxon>
        <taxon>Arthropoda</taxon>
        <taxon>Hexapoda</taxon>
        <taxon>Insecta</taxon>
        <taxon>Pterygota</taxon>
        <taxon>Neoptera</taxon>
        <taxon>Endopterygota</taxon>
        <taxon>Lepidoptera</taxon>
        <taxon>Glossata</taxon>
        <taxon>Ditrysia</taxon>
        <taxon>Tineoidea</taxon>
        <taxon>Psychidae</taxon>
        <taxon>Oiketicinae</taxon>
        <taxon>Eumeta</taxon>
    </lineage>
</organism>
<comment type="caution">
    <text evidence="2">The sequence shown here is derived from an EMBL/GenBank/DDBJ whole genome shotgun (WGS) entry which is preliminary data.</text>
</comment>